<keyword evidence="2" id="KW-0132">Cell division</keyword>
<feature type="compositionally biased region" description="Acidic residues" evidence="6">
    <location>
        <begin position="830"/>
        <end position="841"/>
    </location>
</feature>
<dbReference type="Pfam" id="PF20168">
    <property type="entry name" value="PDS5"/>
    <property type="match status" value="1"/>
</dbReference>
<dbReference type="GO" id="GO:0000785">
    <property type="term" value="C:chromatin"/>
    <property type="evidence" value="ECO:0007669"/>
    <property type="project" value="TreeGrafter"/>
</dbReference>
<evidence type="ECO:0000256" key="4">
    <source>
        <dbReference type="ARBA" id="ARBA00023242"/>
    </source>
</evidence>
<dbReference type="InterPro" id="IPR011989">
    <property type="entry name" value="ARM-like"/>
</dbReference>
<feature type="region of interest" description="Disordered" evidence="6">
    <location>
        <begin position="824"/>
        <end position="859"/>
    </location>
</feature>
<feature type="compositionally biased region" description="Basic residues" evidence="6">
    <location>
        <begin position="1362"/>
        <end position="1371"/>
    </location>
</feature>
<dbReference type="PANTHER" id="PTHR12663">
    <property type="entry name" value="ANDROGEN INDUCED INHIBITOR OF PROLIFERATION AS3 / PDS5-RELATED"/>
    <property type="match status" value="1"/>
</dbReference>
<dbReference type="InterPro" id="IPR039776">
    <property type="entry name" value="Pds5"/>
</dbReference>
<gene>
    <name evidence="7" type="ORF">ACA1_053110</name>
</gene>
<reference evidence="7 8" key="1">
    <citation type="journal article" date="2013" name="Genome Biol.">
        <title>Genome of Acanthamoeba castellanii highlights extensive lateral gene transfer and early evolution of tyrosine kinase signaling.</title>
        <authorList>
            <person name="Clarke M."/>
            <person name="Lohan A.J."/>
            <person name="Liu B."/>
            <person name="Lagkouvardos I."/>
            <person name="Roy S."/>
            <person name="Zafar N."/>
            <person name="Bertelli C."/>
            <person name="Schilde C."/>
            <person name="Kianianmomeni A."/>
            <person name="Burglin T.R."/>
            <person name="Frech C."/>
            <person name="Turcotte B."/>
            <person name="Kopec K.O."/>
            <person name="Synnott J.M."/>
            <person name="Choo C."/>
            <person name="Paponov I."/>
            <person name="Finkler A."/>
            <person name="Soon Heng Tan C."/>
            <person name="Hutchins A.P."/>
            <person name="Weinmeier T."/>
            <person name="Rattei T."/>
            <person name="Chu J.S."/>
            <person name="Gimenez G."/>
            <person name="Irimia M."/>
            <person name="Rigden D.J."/>
            <person name="Fitzpatrick D.A."/>
            <person name="Lorenzo-Morales J."/>
            <person name="Bateman A."/>
            <person name="Chiu C.H."/>
            <person name="Tang P."/>
            <person name="Hegemann P."/>
            <person name="Fromm H."/>
            <person name="Raoult D."/>
            <person name="Greub G."/>
            <person name="Miranda-Saavedra D."/>
            <person name="Chen N."/>
            <person name="Nash P."/>
            <person name="Ginger M.L."/>
            <person name="Horn M."/>
            <person name="Schaap P."/>
            <person name="Caler L."/>
            <person name="Loftus B."/>
        </authorList>
    </citation>
    <scope>NUCLEOTIDE SEQUENCE [LARGE SCALE GENOMIC DNA]</scope>
    <source>
        <strain evidence="7 8">Neff</strain>
    </source>
</reference>
<dbReference type="GO" id="GO:0007064">
    <property type="term" value="P:mitotic sister chromatid cohesion"/>
    <property type="evidence" value="ECO:0007669"/>
    <property type="project" value="InterPro"/>
</dbReference>
<evidence type="ECO:0000256" key="3">
    <source>
        <dbReference type="ARBA" id="ARBA00022776"/>
    </source>
</evidence>
<dbReference type="Proteomes" id="UP000011083">
    <property type="component" value="Unassembled WGS sequence"/>
</dbReference>
<organism evidence="7 8">
    <name type="scientific">Acanthamoeba castellanii (strain ATCC 30010 / Neff)</name>
    <dbReference type="NCBI Taxonomy" id="1257118"/>
    <lineage>
        <taxon>Eukaryota</taxon>
        <taxon>Amoebozoa</taxon>
        <taxon>Discosea</taxon>
        <taxon>Longamoebia</taxon>
        <taxon>Centramoebida</taxon>
        <taxon>Acanthamoebidae</taxon>
        <taxon>Acanthamoeba</taxon>
    </lineage>
</organism>
<evidence type="ECO:0000256" key="5">
    <source>
        <dbReference type="ARBA" id="ARBA00023306"/>
    </source>
</evidence>
<feature type="compositionally biased region" description="Acidic residues" evidence="6">
    <location>
        <begin position="1249"/>
        <end position="1261"/>
    </location>
</feature>
<feature type="compositionally biased region" description="Acidic residues" evidence="6">
    <location>
        <begin position="1338"/>
        <end position="1356"/>
    </location>
</feature>
<feature type="compositionally biased region" description="Acidic residues" evidence="6">
    <location>
        <begin position="1202"/>
        <end position="1217"/>
    </location>
</feature>
<dbReference type="SUPFAM" id="SSF48371">
    <property type="entry name" value="ARM repeat"/>
    <property type="match status" value="1"/>
</dbReference>
<proteinExistence type="predicted"/>
<sequence length="1439" mass="161639">MSDEGVSQVTKSQADRQFPKQFVDKKYITASQLKKDDLISRLQKLHKFLKKVGDAPDWGKEMLDDIAAALIQKDRLQHKSEDVRLLGIFDLFINQLAALGSTDDPSYSLRFYLLERLQSVRAFALLIDLDDQLYMRLYDTFFEVMSCLEESEEISLELLEKILAHLLPEQKESHPHAFRLAQALIKGNAQLLETPITEFMSDILVNVKASTSELKDHGHALIWELNKISPNLLLYVMPELEKELTVEDEEKREDTVALLGKMFASDGSRMITSYPQLFNTFLKRFNDVEPSIRRRMVEYATEFIQNLPSLDLADNLFTRVRDTDEGVRAAAVKAICAAASANPIRFKKDVLQEVGMRMRDKKPGIRKQAMVRLAQLYRNLWNRTWSDDDMKKLERAYGWIPTKILHLYFQTDIEIKADVDEVVSWELLSRDKSVKVRTTELLEMLPSFDANAHQALARLLKDKREFQQEFTKYLQVRKGDAGAKDKHEKVGPAVTECFRVFQQYVPGATTRLQALHATKHKELWSALRQLVDEEADFKSVKEAVTSLEAQSKQKGKSKSSTAAKAKASSPAAGAADVLRAITYRLSMGIVSRQAVPLLLTSLRKYLADHNKDYSALLAFLHEVSASYPGFFADATDQLSSLLNEDDAATIDVALRMLAHVGKHGLNWPKDLRRRLAELCTRGTPQQSKHAVRALHCLYPDAASAQKAGGGFLAKLAKSLVDDHLELGKRECGPALAALAHIAKVAPATLAALAPSFLPWVTGDLLTAAPPQRRKNKDTGDASHQARLKALGLRLLANYTLAHHEGKEGATQAREIVRLVLETLRNSEPERETDDDVDDDAEADKQAQQQQQQSYKPDADRELLRKHAVREIEALLEVEDFHLVAHTVRDPASEVREYIIKKLWAGVKHPTRLGLKWVAMLGLAALESDKKRIQRVRAFLANAIRVRRQAVGLVRQEDGRALFSILPEYALPYLIHLLAHRRDWDADVANKFHDSSRVLIFFLEPIITHGDNFTFLVELLKFIKQTKDGIEPGQEERMRILCDIGALYIKQRGAKATGRWLNQKRHPGDLYLPPKFFQLSEHLTERSIQDLEKSYLPLDFSLPSGRSNLIYTEKTPARTTVPVSPKKTPAAKTPKRKRADKGDELDFDEEEEEQAGKGSKKKGKATPKGKGKTTTTPSSAKGKGKGKTPTSAAKRRRTAKDESDQEEEEEEEAEEMDAEEPKKAAKARAAKRKRSTTPTTKKGKQKKASEDEEEEVEEEEEGSPAKKRKTAAATKKGRTSAPATKGNKKTKKTKKSDDEEEEEEEATTKSRGSKGKTASSSSSSRKSTTTKGKKNKSDESDEPEEKEEQEQEEEQEELPVTHKATRRGRGGRRVGSPPRGKAPCISAVSIASGEFAARLALLCPEALNLVWQLTRKDPNLRLSAPVNLNLAHLLTITSEW</sequence>
<dbReference type="GeneID" id="14921465"/>
<feature type="compositionally biased region" description="Low complexity" evidence="6">
    <location>
        <begin position="1314"/>
        <end position="1329"/>
    </location>
</feature>
<feature type="compositionally biased region" description="Basic residues" evidence="6">
    <location>
        <begin position="1157"/>
        <end position="1170"/>
    </location>
</feature>
<keyword evidence="4" id="KW-0539">Nucleus</keyword>
<evidence type="ECO:0000256" key="6">
    <source>
        <dbReference type="SAM" id="MobiDB-lite"/>
    </source>
</evidence>
<feature type="compositionally biased region" description="Acidic residues" evidence="6">
    <location>
        <begin position="1142"/>
        <end position="1152"/>
    </location>
</feature>
<feature type="compositionally biased region" description="Basic residues" evidence="6">
    <location>
        <begin position="1223"/>
        <end position="1245"/>
    </location>
</feature>
<name>L8H7C3_ACACF</name>
<accession>L8H7C3</accession>
<dbReference type="KEGG" id="acan:ACA1_053110"/>
<dbReference type="RefSeq" id="XP_004344001.1">
    <property type="nucleotide sequence ID" value="XM_004343951.1"/>
</dbReference>
<dbReference type="Gene3D" id="1.25.10.10">
    <property type="entry name" value="Leucine-rich Repeat Variant"/>
    <property type="match status" value="1"/>
</dbReference>
<feature type="compositionally biased region" description="Low complexity" evidence="6">
    <location>
        <begin position="1171"/>
        <end position="1191"/>
    </location>
</feature>
<dbReference type="InterPro" id="IPR016024">
    <property type="entry name" value="ARM-type_fold"/>
</dbReference>
<feature type="compositionally biased region" description="Basic residues" evidence="6">
    <location>
        <begin position="1264"/>
        <end position="1277"/>
    </location>
</feature>
<evidence type="ECO:0000313" key="7">
    <source>
        <dbReference type="EMBL" id="ELR20598.1"/>
    </source>
</evidence>
<dbReference type="OrthoDB" id="200660at2759"/>
<dbReference type="GO" id="GO:0006281">
    <property type="term" value="P:DNA repair"/>
    <property type="evidence" value="ECO:0007669"/>
    <property type="project" value="TreeGrafter"/>
</dbReference>
<protein>
    <submittedName>
        <fullName evidence="7">HEAT repeat domain containing protein</fullName>
    </submittedName>
</protein>
<keyword evidence="8" id="KW-1185">Reference proteome</keyword>
<keyword evidence="3" id="KW-0498">Mitosis</keyword>
<dbReference type="STRING" id="1257118.L8H7C3"/>
<dbReference type="PANTHER" id="PTHR12663:SF0">
    <property type="entry name" value="PRECOCIOUS DISSOCIATION OF SISTERS 5, ISOFORM A"/>
    <property type="match status" value="1"/>
</dbReference>
<feature type="region of interest" description="Disordered" evidence="6">
    <location>
        <begin position="1110"/>
        <end position="1381"/>
    </location>
</feature>
<dbReference type="GO" id="GO:0005634">
    <property type="term" value="C:nucleus"/>
    <property type="evidence" value="ECO:0007669"/>
    <property type="project" value="UniProtKB-SubCell"/>
</dbReference>
<evidence type="ECO:0000256" key="2">
    <source>
        <dbReference type="ARBA" id="ARBA00022618"/>
    </source>
</evidence>
<dbReference type="EMBL" id="KB007909">
    <property type="protein sequence ID" value="ELR20598.1"/>
    <property type="molecule type" value="Genomic_DNA"/>
</dbReference>
<comment type="subcellular location">
    <subcellularLocation>
        <location evidence="1">Nucleus</location>
    </subcellularLocation>
</comment>
<dbReference type="VEuPathDB" id="AmoebaDB:ACA1_053110"/>
<evidence type="ECO:0000313" key="8">
    <source>
        <dbReference type="Proteomes" id="UP000011083"/>
    </source>
</evidence>
<dbReference type="GO" id="GO:0051301">
    <property type="term" value="P:cell division"/>
    <property type="evidence" value="ECO:0007669"/>
    <property type="project" value="UniProtKB-KW"/>
</dbReference>
<evidence type="ECO:0000256" key="1">
    <source>
        <dbReference type="ARBA" id="ARBA00004123"/>
    </source>
</evidence>
<keyword evidence="5" id="KW-0131">Cell cycle</keyword>
<dbReference type="OMA" id="YPPAYNM"/>